<feature type="transmembrane region" description="Helical" evidence="8">
    <location>
        <begin position="223"/>
        <end position="244"/>
    </location>
</feature>
<feature type="transmembrane region" description="Helical" evidence="8">
    <location>
        <begin position="79"/>
        <end position="99"/>
    </location>
</feature>
<feature type="domain" description="Lipase maturation factor 1/2 C-terminal" evidence="10">
    <location>
        <begin position="450"/>
        <end position="582"/>
    </location>
</feature>
<evidence type="ECO:0000256" key="8">
    <source>
        <dbReference type="RuleBase" id="RU361229"/>
    </source>
</evidence>
<comment type="caution">
    <text evidence="11">The sequence shown here is derived from an EMBL/GenBank/DDBJ whole genome shotgun (WGS) entry which is preliminary data.</text>
</comment>
<comment type="function">
    <text evidence="8">Involved in the maturation of specific proteins in the endoplasmic reticulum.</text>
</comment>
<evidence type="ECO:0000256" key="3">
    <source>
        <dbReference type="ARBA" id="ARBA00022692"/>
    </source>
</evidence>
<keyword evidence="4 8" id="KW-0256">Endoplasmic reticulum</keyword>
<feature type="transmembrane region" description="Helical" evidence="8">
    <location>
        <begin position="402"/>
        <end position="425"/>
    </location>
</feature>
<dbReference type="InterPro" id="IPR057433">
    <property type="entry name" value="LMF1/2_C"/>
</dbReference>
<evidence type="ECO:0000256" key="6">
    <source>
        <dbReference type="ARBA" id="ARBA00023136"/>
    </source>
</evidence>
<feature type="transmembrane region" description="Helical" evidence="8">
    <location>
        <begin position="133"/>
        <end position="151"/>
    </location>
</feature>
<dbReference type="Proteomes" id="UP000663865">
    <property type="component" value="Unassembled WGS sequence"/>
</dbReference>
<dbReference type="InterPro" id="IPR057434">
    <property type="entry name" value="LMF1/2_N"/>
</dbReference>
<feature type="transmembrane region" description="Helical" evidence="8">
    <location>
        <begin position="166"/>
        <end position="185"/>
    </location>
</feature>
<comment type="subcellular location">
    <subcellularLocation>
        <location evidence="1 8">Endoplasmic reticulum membrane</location>
        <topology evidence="1 8">Multi-pass membrane protein</topology>
    </subcellularLocation>
</comment>
<evidence type="ECO:0000256" key="7">
    <source>
        <dbReference type="ARBA" id="ARBA00023180"/>
    </source>
</evidence>
<dbReference type="GO" id="GO:0051604">
    <property type="term" value="P:protein maturation"/>
    <property type="evidence" value="ECO:0007669"/>
    <property type="project" value="InterPro"/>
</dbReference>
<proteinExistence type="inferred from homology"/>
<feature type="transmembrane region" description="Helical" evidence="8">
    <location>
        <begin position="365"/>
        <end position="390"/>
    </location>
</feature>
<dbReference type="PANTHER" id="PTHR14463">
    <property type="entry name" value="LIPASE MATURATION FACTOR"/>
    <property type="match status" value="1"/>
</dbReference>
<name>A0A818LJH5_9BILA</name>
<dbReference type="InterPro" id="IPR009613">
    <property type="entry name" value="LMF"/>
</dbReference>
<evidence type="ECO:0000259" key="10">
    <source>
        <dbReference type="Pfam" id="PF25179"/>
    </source>
</evidence>
<keyword evidence="7" id="KW-0325">Glycoprotein</keyword>
<reference evidence="11" key="1">
    <citation type="submission" date="2021-02" db="EMBL/GenBank/DDBJ databases">
        <authorList>
            <person name="Nowell W R."/>
        </authorList>
    </citation>
    <scope>NUCLEOTIDE SEQUENCE</scope>
</reference>
<feature type="domain" description="Lipase maturation factor 1/2 N-terminal" evidence="9">
    <location>
        <begin position="127"/>
        <end position="291"/>
    </location>
</feature>
<dbReference type="AlphaFoldDB" id="A0A818LJH5"/>
<keyword evidence="3 8" id="KW-0812">Transmembrane</keyword>
<feature type="transmembrane region" description="Helical" evidence="8">
    <location>
        <begin position="315"/>
        <end position="333"/>
    </location>
</feature>
<feature type="transmembrane region" description="Helical" evidence="8">
    <location>
        <begin position="106"/>
        <end position="127"/>
    </location>
</feature>
<evidence type="ECO:0000256" key="1">
    <source>
        <dbReference type="ARBA" id="ARBA00004477"/>
    </source>
</evidence>
<comment type="similarity">
    <text evidence="2 8">Belongs to the lipase maturation factor family.</text>
</comment>
<dbReference type="Pfam" id="PF25179">
    <property type="entry name" value="LMF1_C"/>
    <property type="match status" value="1"/>
</dbReference>
<evidence type="ECO:0000313" key="11">
    <source>
        <dbReference type="EMBL" id="CAF3573865.1"/>
    </source>
</evidence>
<accession>A0A818LJH5</accession>
<feature type="transmembrane region" description="Helical" evidence="8">
    <location>
        <begin position="626"/>
        <end position="646"/>
    </location>
</feature>
<gene>
    <name evidence="11" type="ORF">KIK155_LOCUS19588</name>
</gene>
<evidence type="ECO:0000256" key="4">
    <source>
        <dbReference type="ARBA" id="ARBA00022824"/>
    </source>
</evidence>
<evidence type="ECO:0000313" key="12">
    <source>
        <dbReference type="Proteomes" id="UP000663865"/>
    </source>
</evidence>
<dbReference type="GO" id="GO:0005789">
    <property type="term" value="C:endoplasmic reticulum membrane"/>
    <property type="evidence" value="ECO:0007669"/>
    <property type="project" value="UniProtKB-SubCell"/>
</dbReference>
<evidence type="ECO:0000256" key="2">
    <source>
        <dbReference type="ARBA" id="ARBA00005512"/>
    </source>
</evidence>
<sequence>MKYTLAKNIFVSSIQYTQTRNLFLLCMSIVYSFAFASLYWQQPGLYSDNGILPLRLQIQQQNKTPLIVKLARLFNWAPYRTMEFVLLISILLGSLMIIFKCLRTSLTFATLWLSYYSCFQIAGQFLYFQWDTLLLEAGFLTILVAPMRVLYLKRKQTEDFIYQDRITLWLIRWLAFRLLFASGIVKLTGGDETWWSLTATTYHYQSQCIPTSLAYYAHHVPAWLHKLSTALVYMFMSGTGILFFSPFRKHRIVAFVIQTSLQLLIALTGNYNFFNMLTVVLCLGLIDDQFLGYSQWESVDEQPKPKKSFSKIFTFCRRLIHLILFTTFIYLTIRWFDIHWNNEQEILSTRITFNQAQLDRFLRRFLPICLFVAWCSLVFTIGRSVFIAICRPKKIYGKIFHSTVTISYGILALSLFFVSMFQFAVIERKTQNALPDVLKPWHDKFQDYHIFNAYGLFRSMTGVDGRPELIIEGATSIKNPKWKEYEFFYKPGSLSTVPPFVAPHQPRLDWQMWFAALSNYKHEPWLAFFLYRLLTNQAEVLRLIQTNPFPTIPPKQIRVLLYRYNFTTPPSKDYWKRELVNNEWFPIISLESQWFMSYIQQQNMVQITKPLPTSILLDIIRSISNFMNGTMFTWFPAIIAFVFVILRKVLCTKPHTPLLINKDDEWYQPVPLKDKNN</sequence>
<organism evidence="11 12">
    <name type="scientific">Rotaria socialis</name>
    <dbReference type="NCBI Taxonomy" id="392032"/>
    <lineage>
        <taxon>Eukaryota</taxon>
        <taxon>Metazoa</taxon>
        <taxon>Spiralia</taxon>
        <taxon>Gnathifera</taxon>
        <taxon>Rotifera</taxon>
        <taxon>Eurotatoria</taxon>
        <taxon>Bdelloidea</taxon>
        <taxon>Philodinida</taxon>
        <taxon>Philodinidae</taxon>
        <taxon>Rotaria</taxon>
    </lineage>
</organism>
<keyword evidence="5 8" id="KW-1133">Transmembrane helix</keyword>
<evidence type="ECO:0000259" key="9">
    <source>
        <dbReference type="Pfam" id="PF06762"/>
    </source>
</evidence>
<dbReference type="Pfam" id="PF06762">
    <property type="entry name" value="LMF1"/>
    <property type="match status" value="1"/>
</dbReference>
<dbReference type="PANTHER" id="PTHR14463:SF5">
    <property type="entry name" value="LIPASE MATURATION FACTOR 2"/>
    <property type="match status" value="1"/>
</dbReference>
<evidence type="ECO:0000256" key="5">
    <source>
        <dbReference type="ARBA" id="ARBA00022989"/>
    </source>
</evidence>
<keyword evidence="6 8" id="KW-0472">Membrane</keyword>
<feature type="transmembrane region" description="Helical" evidence="8">
    <location>
        <begin position="21"/>
        <end position="40"/>
    </location>
</feature>
<protein>
    <recommendedName>
        <fullName evidence="8">Lipase maturation factor</fullName>
    </recommendedName>
</protein>
<dbReference type="EMBL" id="CAJNYV010003466">
    <property type="protein sequence ID" value="CAF3573865.1"/>
    <property type="molecule type" value="Genomic_DNA"/>
</dbReference>